<organism evidence="1 2">
    <name type="scientific">Gnathostoma spinigerum</name>
    <dbReference type="NCBI Taxonomy" id="75299"/>
    <lineage>
        <taxon>Eukaryota</taxon>
        <taxon>Metazoa</taxon>
        <taxon>Ecdysozoa</taxon>
        <taxon>Nematoda</taxon>
        <taxon>Chromadorea</taxon>
        <taxon>Rhabditida</taxon>
        <taxon>Spirurina</taxon>
        <taxon>Gnathostomatomorpha</taxon>
        <taxon>Gnathostomatoidea</taxon>
        <taxon>Gnathostomatidae</taxon>
        <taxon>Gnathostoma</taxon>
    </lineage>
</organism>
<name>A0ABD6EWY6_9BILA</name>
<sequence>MSTWCGSLIWQLLHVISYVLYRVLRRLILLESDLFSTVKACLTSNVFALECEICYIVCRKRFHVGDIARGSDFMLFHKRFAPSSTVHNDHWSLYTVTSKFAYFVYLPHSSNTYDIIHCPFFSLEQFTMAEYVARIPLNTFVSASHELRHFRGPVVMLTTMAGSGATLLAKFVQKTDESRRFLVVLSEMDVFSMIAAYQDSYEWSIRKVRYVLLAALRFAVKDQMTNQTILFVLRANCTRLVNHFRSIAPFLSFIYIARRDVEASIALQKAIALKRGDIFQTVVSIWKLSRTFCDWLTTWSWLEWSTTRLIDPQTPLEFFISVTARSAIDFVKYRQYYSAPVIFFEDLAKNPGPAVEQVLDICSNGGITCESFQLEPSEVKALELLATPSAELYLAENERSLMSSILSNLGYPIL</sequence>
<evidence type="ECO:0000313" key="2">
    <source>
        <dbReference type="Proteomes" id="UP001608902"/>
    </source>
</evidence>
<dbReference type="EMBL" id="JBGFUD010006574">
    <property type="protein sequence ID" value="MFH4981082.1"/>
    <property type="molecule type" value="Genomic_DNA"/>
</dbReference>
<comment type="caution">
    <text evidence="1">The sequence shown here is derived from an EMBL/GenBank/DDBJ whole genome shotgun (WGS) entry which is preliminary data.</text>
</comment>
<proteinExistence type="predicted"/>
<accession>A0ABD6EWY6</accession>
<dbReference type="AlphaFoldDB" id="A0ABD6EWY6"/>
<protein>
    <submittedName>
        <fullName evidence="1">Uncharacterized protein</fullName>
    </submittedName>
</protein>
<evidence type="ECO:0000313" key="1">
    <source>
        <dbReference type="EMBL" id="MFH4981082.1"/>
    </source>
</evidence>
<dbReference type="Proteomes" id="UP001608902">
    <property type="component" value="Unassembled WGS sequence"/>
</dbReference>
<gene>
    <name evidence="1" type="ORF">AB6A40_007791</name>
</gene>
<keyword evidence="2" id="KW-1185">Reference proteome</keyword>
<reference evidence="1 2" key="1">
    <citation type="submission" date="2024-08" db="EMBL/GenBank/DDBJ databases">
        <title>Gnathostoma spinigerum genome.</title>
        <authorList>
            <person name="Gonzalez-Bertolin B."/>
            <person name="Monzon S."/>
            <person name="Zaballos A."/>
            <person name="Jimenez P."/>
            <person name="Dekumyoy P."/>
            <person name="Varona S."/>
            <person name="Cuesta I."/>
            <person name="Sumanam S."/>
            <person name="Adisakwattana P."/>
            <person name="Gasser R.B."/>
            <person name="Hernandez-Gonzalez A."/>
            <person name="Young N.D."/>
            <person name="Perteguer M.J."/>
        </authorList>
    </citation>
    <scope>NUCLEOTIDE SEQUENCE [LARGE SCALE GENOMIC DNA]</scope>
    <source>
        <strain evidence="1">AL3</strain>
        <tissue evidence="1">Liver</tissue>
    </source>
</reference>